<dbReference type="InterPro" id="IPR002048">
    <property type="entry name" value="EF_hand_dom"/>
</dbReference>
<dbReference type="InterPro" id="IPR011992">
    <property type="entry name" value="EF-hand-dom_pair"/>
</dbReference>
<evidence type="ECO:0000256" key="1">
    <source>
        <dbReference type="SAM" id="MobiDB-lite"/>
    </source>
</evidence>
<comment type="caution">
    <text evidence="3">The sequence shown here is derived from an EMBL/GenBank/DDBJ whole genome shotgun (WGS) entry which is preliminary data.</text>
</comment>
<organism evidence="3 4">
    <name type="scientific">Acorus calamus</name>
    <name type="common">Sweet flag</name>
    <dbReference type="NCBI Taxonomy" id="4465"/>
    <lineage>
        <taxon>Eukaryota</taxon>
        <taxon>Viridiplantae</taxon>
        <taxon>Streptophyta</taxon>
        <taxon>Embryophyta</taxon>
        <taxon>Tracheophyta</taxon>
        <taxon>Spermatophyta</taxon>
        <taxon>Magnoliopsida</taxon>
        <taxon>Liliopsida</taxon>
        <taxon>Acoraceae</taxon>
        <taxon>Acorus</taxon>
    </lineage>
</organism>
<evidence type="ECO:0000313" key="3">
    <source>
        <dbReference type="EMBL" id="KAK1323237.1"/>
    </source>
</evidence>
<proteinExistence type="predicted"/>
<dbReference type="AlphaFoldDB" id="A0AAV9FCG7"/>
<sequence>MSGQENKGKREVEREKRERVGRDDVGRKEKDWRTWADSMDTPSASSPSSIRLRNDDLRQAFDVIDTDGDLPMLCAISSAKFDEIKMLVIDLNGDGFIELDECERVVMKPREEGGEGFMNRDDEV</sequence>
<feature type="region of interest" description="Disordered" evidence="1">
    <location>
        <begin position="1"/>
        <end position="51"/>
    </location>
</feature>
<reference evidence="3" key="1">
    <citation type="journal article" date="2023" name="Nat. Commun.">
        <title>Diploid and tetraploid genomes of Acorus and the evolution of monocots.</title>
        <authorList>
            <person name="Ma L."/>
            <person name="Liu K.W."/>
            <person name="Li Z."/>
            <person name="Hsiao Y.Y."/>
            <person name="Qi Y."/>
            <person name="Fu T."/>
            <person name="Tang G.D."/>
            <person name="Zhang D."/>
            <person name="Sun W.H."/>
            <person name="Liu D.K."/>
            <person name="Li Y."/>
            <person name="Chen G.Z."/>
            <person name="Liu X.D."/>
            <person name="Liao X.Y."/>
            <person name="Jiang Y.T."/>
            <person name="Yu X."/>
            <person name="Hao Y."/>
            <person name="Huang J."/>
            <person name="Zhao X.W."/>
            <person name="Ke S."/>
            <person name="Chen Y.Y."/>
            <person name="Wu W.L."/>
            <person name="Hsu J.L."/>
            <person name="Lin Y.F."/>
            <person name="Huang M.D."/>
            <person name="Li C.Y."/>
            <person name="Huang L."/>
            <person name="Wang Z.W."/>
            <person name="Zhao X."/>
            <person name="Zhong W.Y."/>
            <person name="Peng D.H."/>
            <person name="Ahmad S."/>
            <person name="Lan S."/>
            <person name="Zhang J.S."/>
            <person name="Tsai W.C."/>
            <person name="Van de Peer Y."/>
            <person name="Liu Z.J."/>
        </authorList>
    </citation>
    <scope>NUCLEOTIDE SEQUENCE</scope>
    <source>
        <strain evidence="3">CP</strain>
    </source>
</reference>
<accession>A0AAV9FCG7</accession>
<keyword evidence="4" id="KW-1185">Reference proteome</keyword>
<dbReference type="Proteomes" id="UP001180020">
    <property type="component" value="Unassembled WGS sequence"/>
</dbReference>
<evidence type="ECO:0000313" key="4">
    <source>
        <dbReference type="Proteomes" id="UP001180020"/>
    </source>
</evidence>
<dbReference type="SUPFAM" id="SSF47473">
    <property type="entry name" value="EF-hand"/>
    <property type="match status" value="1"/>
</dbReference>
<gene>
    <name evidence="3" type="ORF">QJS10_CPA02g00453</name>
</gene>
<protein>
    <recommendedName>
        <fullName evidence="2">EF-hand domain-containing protein</fullName>
    </recommendedName>
</protein>
<reference evidence="3" key="2">
    <citation type="submission" date="2023-06" db="EMBL/GenBank/DDBJ databases">
        <authorList>
            <person name="Ma L."/>
            <person name="Liu K.-W."/>
            <person name="Li Z."/>
            <person name="Hsiao Y.-Y."/>
            <person name="Qi Y."/>
            <person name="Fu T."/>
            <person name="Tang G."/>
            <person name="Zhang D."/>
            <person name="Sun W.-H."/>
            <person name="Liu D.-K."/>
            <person name="Li Y."/>
            <person name="Chen G.-Z."/>
            <person name="Liu X.-D."/>
            <person name="Liao X.-Y."/>
            <person name="Jiang Y.-T."/>
            <person name="Yu X."/>
            <person name="Hao Y."/>
            <person name="Huang J."/>
            <person name="Zhao X.-W."/>
            <person name="Ke S."/>
            <person name="Chen Y.-Y."/>
            <person name="Wu W.-L."/>
            <person name="Hsu J.-L."/>
            <person name="Lin Y.-F."/>
            <person name="Huang M.-D."/>
            <person name="Li C.-Y."/>
            <person name="Huang L."/>
            <person name="Wang Z.-W."/>
            <person name="Zhao X."/>
            <person name="Zhong W.-Y."/>
            <person name="Peng D.-H."/>
            <person name="Ahmad S."/>
            <person name="Lan S."/>
            <person name="Zhang J.-S."/>
            <person name="Tsai W.-C."/>
            <person name="Van De Peer Y."/>
            <person name="Liu Z.-J."/>
        </authorList>
    </citation>
    <scope>NUCLEOTIDE SEQUENCE</scope>
    <source>
        <strain evidence="3">CP</strain>
        <tissue evidence="3">Leaves</tissue>
    </source>
</reference>
<dbReference type="EMBL" id="JAUJYO010000002">
    <property type="protein sequence ID" value="KAK1323237.1"/>
    <property type="molecule type" value="Genomic_DNA"/>
</dbReference>
<feature type="compositionally biased region" description="Basic and acidic residues" evidence="1">
    <location>
        <begin position="1"/>
        <end position="34"/>
    </location>
</feature>
<dbReference type="Pfam" id="PF13202">
    <property type="entry name" value="EF-hand_5"/>
    <property type="match status" value="1"/>
</dbReference>
<feature type="compositionally biased region" description="Low complexity" evidence="1">
    <location>
        <begin position="36"/>
        <end position="49"/>
    </location>
</feature>
<feature type="domain" description="EF-hand" evidence="2">
    <location>
        <begin position="88"/>
        <end position="104"/>
    </location>
</feature>
<dbReference type="GO" id="GO:0005509">
    <property type="term" value="F:calcium ion binding"/>
    <property type="evidence" value="ECO:0007669"/>
    <property type="project" value="InterPro"/>
</dbReference>
<name>A0AAV9FCG7_ACOCL</name>
<evidence type="ECO:0000259" key="2">
    <source>
        <dbReference type="Pfam" id="PF13202"/>
    </source>
</evidence>